<feature type="transmembrane region" description="Helical" evidence="1">
    <location>
        <begin position="273"/>
        <end position="295"/>
    </location>
</feature>
<accession>A0AAU9TD97</accession>
<sequence length="335" mass="38637">MNRKRRFSASNNYLGLEEALNSIEVDSDDGLEYDLAIIPPDHSVVTDEEEGFDDDIITSSTLPRDVPGNVEVFVRNFGSLSDSGDSSDDKPLSAKRTRTNTLMETEKAEESYPAPTRTVPMTPVWRKCKPIYSKVYKESGHRLKCENRVKEELKDLTPVQIFEKLFDDDVFEMTVYNSNLYANQNNRHNFCVTIEELKVFFGILILSGYHKLPRESMCWSLDEDIGVDVVSKAMSRNRFREIKRNLHLVNNNDFSNTTDKMFKLRKNSINGKFFMKIFLLMNPWSSIMVIIRQNYLFEVSLYVLGSKIGLSLVHLAIAIVLIYIVEKQLLPLLRH</sequence>
<name>A0AAU9TD97_EUPED</name>
<dbReference type="Proteomes" id="UP001153954">
    <property type="component" value="Unassembled WGS sequence"/>
</dbReference>
<proteinExistence type="predicted"/>
<evidence type="ECO:0000256" key="1">
    <source>
        <dbReference type="SAM" id="Phobius"/>
    </source>
</evidence>
<gene>
    <name evidence="3" type="ORF">EEDITHA_LOCUS1468</name>
</gene>
<dbReference type="InterPro" id="IPR052638">
    <property type="entry name" value="PiggyBac_TE-derived"/>
</dbReference>
<evidence type="ECO:0000313" key="3">
    <source>
        <dbReference type="EMBL" id="CAH2084943.1"/>
    </source>
</evidence>
<comment type="caution">
    <text evidence="3">The sequence shown here is derived from an EMBL/GenBank/DDBJ whole genome shotgun (WGS) entry which is preliminary data.</text>
</comment>
<dbReference type="PANTHER" id="PTHR47055:SF3">
    <property type="entry name" value="PHORBOL-ESTER_DAG-TYPE DOMAIN-CONTAINING PROTEIN"/>
    <property type="match status" value="1"/>
</dbReference>
<dbReference type="GO" id="GO:0043565">
    <property type="term" value="F:sequence-specific DNA binding"/>
    <property type="evidence" value="ECO:0007669"/>
    <property type="project" value="TreeGrafter"/>
</dbReference>
<evidence type="ECO:0000259" key="2">
    <source>
        <dbReference type="Pfam" id="PF13843"/>
    </source>
</evidence>
<keyword evidence="4" id="KW-1185">Reference proteome</keyword>
<feature type="domain" description="PiggyBac transposable element-derived protein" evidence="2">
    <location>
        <begin position="157"/>
        <end position="266"/>
    </location>
</feature>
<keyword evidence="1" id="KW-0812">Transmembrane</keyword>
<feature type="transmembrane region" description="Helical" evidence="1">
    <location>
        <begin position="301"/>
        <end position="325"/>
    </location>
</feature>
<dbReference type="PANTHER" id="PTHR47055">
    <property type="entry name" value="DDE_TNP_1_7 DOMAIN-CONTAINING PROTEIN"/>
    <property type="match status" value="1"/>
</dbReference>
<keyword evidence="1" id="KW-1133">Transmembrane helix</keyword>
<dbReference type="AlphaFoldDB" id="A0AAU9TD97"/>
<keyword evidence="1" id="KW-0472">Membrane</keyword>
<protein>
    <recommendedName>
        <fullName evidence="2">PiggyBac transposable element-derived protein domain-containing protein</fullName>
    </recommendedName>
</protein>
<dbReference type="Pfam" id="PF13843">
    <property type="entry name" value="DDE_Tnp_1_7"/>
    <property type="match status" value="1"/>
</dbReference>
<reference evidence="3" key="1">
    <citation type="submission" date="2022-03" db="EMBL/GenBank/DDBJ databases">
        <authorList>
            <person name="Tunstrom K."/>
        </authorList>
    </citation>
    <scope>NUCLEOTIDE SEQUENCE</scope>
</reference>
<dbReference type="EMBL" id="CAKOGL010000003">
    <property type="protein sequence ID" value="CAH2084943.1"/>
    <property type="molecule type" value="Genomic_DNA"/>
</dbReference>
<evidence type="ECO:0000313" key="4">
    <source>
        <dbReference type="Proteomes" id="UP001153954"/>
    </source>
</evidence>
<dbReference type="InterPro" id="IPR029526">
    <property type="entry name" value="PGBD"/>
</dbReference>
<organism evidence="3 4">
    <name type="scientific">Euphydryas editha</name>
    <name type="common">Edith's checkerspot</name>
    <dbReference type="NCBI Taxonomy" id="104508"/>
    <lineage>
        <taxon>Eukaryota</taxon>
        <taxon>Metazoa</taxon>
        <taxon>Ecdysozoa</taxon>
        <taxon>Arthropoda</taxon>
        <taxon>Hexapoda</taxon>
        <taxon>Insecta</taxon>
        <taxon>Pterygota</taxon>
        <taxon>Neoptera</taxon>
        <taxon>Endopterygota</taxon>
        <taxon>Lepidoptera</taxon>
        <taxon>Glossata</taxon>
        <taxon>Ditrysia</taxon>
        <taxon>Papilionoidea</taxon>
        <taxon>Nymphalidae</taxon>
        <taxon>Nymphalinae</taxon>
        <taxon>Euphydryas</taxon>
    </lineage>
</organism>